<reference evidence="2 3" key="1">
    <citation type="submission" date="2019-02" db="EMBL/GenBank/DDBJ databases">
        <title>Deep-cultivation of Planctomycetes and their phenomic and genomic characterization uncovers novel biology.</title>
        <authorList>
            <person name="Wiegand S."/>
            <person name="Jogler M."/>
            <person name="Boedeker C."/>
            <person name="Pinto D."/>
            <person name="Vollmers J."/>
            <person name="Rivas-Marin E."/>
            <person name="Kohn T."/>
            <person name="Peeters S.H."/>
            <person name="Heuer A."/>
            <person name="Rast P."/>
            <person name="Oberbeckmann S."/>
            <person name="Bunk B."/>
            <person name="Jeske O."/>
            <person name="Meyerdierks A."/>
            <person name="Storesund J.E."/>
            <person name="Kallscheuer N."/>
            <person name="Luecker S."/>
            <person name="Lage O.M."/>
            <person name="Pohl T."/>
            <person name="Merkel B.J."/>
            <person name="Hornburger P."/>
            <person name="Mueller R.-W."/>
            <person name="Bruemmer F."/>
            <person name="Labrenz M."/>
            <person name="Spormann A.M."/>
            <person name="Op den Camp H."/>
            <person name="Overmann J."/>
            <person name="Amann R."/>
            <person name="Jetten M.S.M."/>
            <person name="Mascher T."/>
            <person name="Medema M.H."/>
            <person name="Devos D.P."/>
            <person name="Kaster A.-K."/>
            <person name="Ovreas L."/>
            <person name="Rohde M."/>
            <person name="Galperin M.Y."/>
            <person name="Jogler C."/>
        </authorList>
    </citation>
    <scope>NUCLEOTIDE SEQUENCE [LARGE SCALE GENOMIC DNA]</scope>
    <source>
        <strain evidence="2 3">Mal33</strain>
    </source>
</reference>
<organism evidence="2 3">
    <name type="scientific">Rosistilla oblonga</name>
    <dbReference type="NCBI Taxonomy" id="2527990"/>
    <lineage>
        <taxon>Bacteria</taxon>
        <taxon>Pseudomonadati</taxon>
        <taxon>Planctomycetota</taxon>
        <taxon>Planctomycetia</taxon>
        <taxon>Pirellulales</taxon>
        <taxon>Pirellulaceae</taxon>
        <taxon>Rosistilla</taxon>
    </lineage>
</organism>
<keyword evidence="3" id="KW-1185">Reference proteome</keyword>
<gene>
    <name evidence="2" type="ORF">Mal33_31650</name>
</gene>
<name>A0A518IVQ6_9BACT</name>
<dbReference type="AlphaFoldDB" id="A0A518IVQ6"/>
<dbReference type="Pfam" id="PF26300">
    <property type="entry name" value="PEPCK_PPi_lobe_2"/>
    <property type="match status" value="1"/>
</dbReference>
<evidence type="ECO:0000313" key="3">
    <source>
        <dbReference type="Proteomes" id="UP000316770"/>
    </source>
</evidence>
<dbReference type="RefSeq" id="WP_145286331.1">
    <property type="nucleotide sequence ID" value="NZ_CP036318.1"/>
</dbReference>
<dbReference type="InterPro" id="IPR058710">
    <property type="entry name" value="PEPCK_lobe_2"/>
</dbReference>
<feature type="domain" description="PPi-type phosphoenolpyruvate carboxykinase lobe 2" evidence="1">
    <location>
        <begin position="520"/>
        <end position="631"/>
    </location>
</feature>
<proteinExistence type="predicted"/>
<dbReference type="Proteomes" id="UP000316770">
    <property type="component" value="Chromosome"/>
</dbReference>
<evidence type="ECO:0000259" key="1">
    <source>
        <dbReference type="Pfam" id="PF26300"/>
    </source>
</evidence>
<protein>
    <recommendedName>
        <fullName evidence="1">PPi-type phosphoenolpyruvate carboxykinase lobe 2 domain-containing protein</fullName>
    </recommendedName>
</protein>
<evidence type="ECO:0000313" key="2">
    <source>
        <dbReference type="EMBL" id="QDV57164.1"/>
    </source>
</evidence>
<dbReference type="EMBL" id="CP036318">
    <property type="protein sequence ID" value="QDV57164.1"/>
    <property type="molecule type" value="Genomic_DNA"/>
</dbReference>
<accession>A0A518IVQ6</accession>
<sequence>MPSPKSSEPFQRSLGWDRSIATDTAERAKLHSYIALQLAAAGFLPPNDDSTDHALAQYSAGFLQNLREKNRLLADYRAPVDRRIEAFLARNFAELNLDQPLRLPSSSLVLDRHGVARELSLPARGDHFENDFVNSYRVHNGVLHNPRFDRRTTAGTFHIVEGGPAIAGSKRTVPKAVFAKLFQAAMSPPDELMSLPYTADSDSPARCFVSLLLRPLVCPAVPGCCTEKRMEVRFYAPGALVSNLDFVESIFGNAGDALVPENDAGLDVEHWTGHTGCVILAPHLERLTKKELGLPHISEATPLQIADRMCWEDESECYNDGTPFKAVCRTDEGVVVTLIADNYYGYCKKEVKSQISYSANLLGGVEEEHAGGAMAFASYSLGDEFQVDSRRYNNRTFEDIARDYSEFIDVKPEGYGVDRLYPEVIYIPENAKVTLLEQCVKWQHDGQEQRIPLLPENVYIAPSGYKIRLDKHPAAPSWRLVGTAGEGLVCHKPCTVSGGGKSEISKSLRDYMLYGPIFVLDLERDFATLDELFERDYSGRWHPEYKQKPSYSERSTRKVLDANRSLGSMIKLLTPSPDYNDDYNAWLASIPNHIYAMAFIIKRFSKPEWEGNWREHFSVDIVNGELGHQLKHGRRNLVGTYLKVGLDGDQWRTFKLRQDFIAAAKVQMEDDITASVVIPGRRVGDVGPAVAPAESYKFVENCEFRLFQRPDDAVHRGLDKQTELDMSRPGNFLCNYEPKDRAAIAAMLSSTIELGEFSDPMREMLIEAGEQDSGYVVSSAHPRMIDGKPSKNPRYLQDRLDLTSPLETYVAHRGMRLHRALPMDQPVHMPVAAVLSGRRNNPPDPEQGIKQLAVYSPLHYQELPELFMDYICSLTGKSPSTTGAGSEGALTKGPFNNMPPTVDLNDVLVSMILTGLSGFSTPAGHIGPRFEVGHDISLLIPEIWCRLGPKERDPQRMIEQSLLEPIADYVDSKGEFVPASRLGYRITQRFVVKYFGRVFDNPGKVFSDEILQPELQDPEAFAEGVRHIADAQQKVAQRYFEDGTWQLASPPIQAILSIMATGAWHGHDANSPVVREMFTKEYLLASDWYQARLQTKQARDVALWKRHLDYIASQRATLATGGCEIDLDARQAYAQQQLEIASSPQYLKDLVGTLGADPMSPTDARPSRPAAELA</sequence>